<comment type="caution">
    <text evidence="1">The sequence shown here is derived from an EMBL/GenBank/DDBJ whole genome shotgun (WGS) entry which is preliminary data.</text>
</comment>
<gene>
    <name evidence="1" type="ORF">GF339_01125</name>
</gene>
<evidence type="ECO:0000313" key="2">
    <source>
        <dbReference type="Proteomes" id="UP000649604"/>
    </source>
</evidence>
<dbReference type="EMBL" id="WJJP01000032">
    <property type="protein sequence ID" value="MBD3323152.1"/>
    <property type="molecule type" value="Genomic_DNA"/>
</dbReference>
<dbReference type="AlphaFoldDB" id="A0A9D5JSF1"/>
<proteinExistence type="predicted"/>
<sequence>MLKKFTSHIIVLLAVAVMLGGIGTPGYAQSPAADVFGVVTISNPQELIPSIGQFIDQFQPGMGGMVNPMMVGNMVFKNPNWTGMDMAGEYKIVVLNPMKYAQAPFAVVVPLTNQDEYLGAISQSLTAGEEADGIYTFMQPNQKNLFMGFAGGQGIMSENTDVASQVKALVEAESPVLAQTPAVKGQIAAFIDLDKILTAVRPMIDMFKQQFLTELESEMPQEGEGEAPAAMKNMLQAEIEMTLALIDQIQKLQLGVSLEPEGLRLSKAVFAMSGSPMEAFMAAQTPQAPPMLGLIPADSGMIMTGTMELTEAFIEGYPSFMESMAGVAKDPETAQQVTSWAQQAFELFDGDFAFGALSSTGQTLITEVFTISDTAKAKQLFEQYPQMFQLMTGMYEELGLDMSMTLTDTVEVSGGEILNYAFDMDFAEMIPDPEGQEVFQSIFGDQVSLPVGFIDNYSVIAIGGDARAQVEAMMAAIESGETGAAEHTPAMFGLPEENNMFMYISIPNMLGWAVQYIPEAPPFDLEMLQQDSPGFGMAGRFIESHFEGELYLPIQEMLTIKTIVEQAQAPSQPSMQ</sequence>
<reference evidence="1" key="1">
    <citation type="submission" date="2019-11" db="EMBL/GenBank/DDBJ databases">
        <title>Microbial mats filling the niche in hypersaline microbial mats.</title>
        <authorList>
            <person name="Wong H.L."/>
            <person name="Macleod F.I."/>
            <person name="White R.A. III"/>
            <person name="Burns B.P."/>
        </authorList>
    </citation>
    <scope>NUCLEOTIDE SEQUENCE</scope>
    <source>
        <strain evidence="1">Rbin_158</strain>
    </source>
</reference>
<organism evidence="1 2">
    <name type="scientific">candidate division KSB3 bacterium</name>
    <dbReference type="NCBI Taxonomy" id="2044937"/>
    <lineage>
        <taxon>Bacteria</taxon>
        <taxon>candidate division KSB3</taxon>
    </lineage>
</organism>
<protein>
    <submittedName>
        <fullName evidence="1">DUF3352 domain-containing protein</fullName>
    </submittedName>
</protein>
<evidence type="ECO:0000313" key="1">
    <source>
        <dbReference type="EMBL" id="MBD3323152.1"/>
    </source>
</evidence>
<name>A0A9D5JSF1_9BACT</name>
<dbReference type="Proteomes" id="UP000649604">
    <property type="component" value="Unassembled WGS sequence"/>
</dbReference>
<accession>A0A9D5JSF1</accession>